<evidence type="ECO:0000313" key="8">
    <source>
        <dbReference type="EMBL" id="SDG23785.1"/>
    </source>
</evidence>
<evidence type="ECO:0000256" key="5">
    <source>
        <dbReference type="ARBA" id="ARBA00023288"/>
    </source>
</evidence>
<feature type="signal peptide" evidence="7">
    <location>
        <begin position="1"/>
        <end position="24"/>
    </location>
</feature>
<keyword evidence="5 6" id="KW-0449">Lipoprotein</keyword>
<dbReference type="Pfam" id="PF03180">
    <property type="entry name" value="Lipoprotein_9"/>
    <property type="match status" value="1"/>
</dbReference>
<evidence type="ECO:0000256" key="7">
    <source>
        <dbReference type="SAM" id="SignalP"/>
    </source>
</evidence>
<evidence type="ECO:0000256" key="3">
    <source>
        <dbReference type="ARBA" id="ARBA00023136"/>
    </source>
</evidence>
<dbReference type="OrthoDB" id="9812878at2"/>
<dbReference type="PANTHER" id="PTHR30429">
    <property type="entry name" value="D-METHIONINE-BINDING LIPOPROTEIN METQ"/>
    <property type="match status" value="1"/>
</dbReference>
<evidence type="ECO:0000256" key="4">
    <source>
        <dbReference type="ARBA" id="ARBA00023139"/>
    </source>
</evidence>
<reference evidence="8 9" key="1">
    <citation type="submission" date="2016-10" db="EMBL/GenBank/DDBJ databases">
        <authorList>
            <person name="de Groot N.N."/>
        </authorList>
    </citation>
    <scope>NUCLEOTIDE SEQUENCE [LARGE SCALE GENOMIC DNA]</scope>
    <source>
        <strain evidence="8 9">ATCC BAA-466</strain>
    </source>
</reference>
<dbReference type="Proteomes" id="UP000199708">
    <property type="component" value="Unassembled WGS sequence"/>
</dbReference>
<evidence type="ECO:0000256" key="1">
    <source>
        <dbReference type="ARBA" id="ARBA00004635"/>
    </source>
</evidence>
<accession>A0A1G7SL43</accession>
<keyword evidence="2 7" id="KW-0732">Signal</keyword>
<evidence type="ECO:0000313" key="9">
    <source>
        <dbReference type="Proteomes" id="UP000199708"/>
    </source>
</evidence>
<keyword evidence="4" id="KW-0564">Palmitate</keyword>
<evidence type="ECO:0000256" key="2">
    <source>
        <dbReference type="ARBA" id="ARBA00022729"/>
    </source>
</evidence>
<protein>
    <recommendedName>
        <fullName evidence="6">Lipoprotein</fullName>
    </recommendedName>
</protein>
<keyword evidence="9" id="KW-1185">Reference proteome</keyword>
<evidence type="ECO:0000256" key="6">
    <source>
        <dbReference type="PIRNR" id="PIRNR002854"/>
    </source>
</evidence>
<comment type="subcellular location">
    <subcellularLocation>
        <location evidence="1">Membrane</location>
        <topology evidence="1">Lipid-anchor</topology>
    </subcellularLocation>
</comment>
<dbReference type="PANTHER" id="PTHR30429:SF1">
    <property type="entry name" value="D-METHIONINE-BINDING LIPOPROTEIN METQ-RELATED"/>
    <property type="match status" value="1"/>
</dbReference>
<dbReference type="AlphaFoldDB" id="A0A1G7SL43"/>
<keyword evidence="3" id="KW-0472">Membrane</keyword>
<sequence length="275" mass="30240">MKKFIKVLLATVVFGSLSSISVFAEDKEDFSGQTVSIGVASEYEEEVWKSVADRATEEEGIKIKLVLFSDYVQPNISLSDGSIDLNAFQHVEFLNEWNQENKGDLVSIGYTYVAPLKVYSEKITSLDQLKEGDKIAIPNDATNGGRALLALEQAGIIEVDDEAGVLPEVSDITENELKLIFEELDAAQLVPSLPDVAAAVINNNFANDAGLEEDKVIFNDAEDIEKLPDSYKNIIASRAEDSKNPLYLKIVELYQSEQTSKKLAEISKGSDLPAW</sequence>
<dbReference type="SUPFAM" id="SSF53850">
    <property type="entry name" value="Periplasmic binding protein-like II"/>
    <property type="match status" value="1"/>
</dbReference>
<dbReference type="Gene3D" id="3.40.190.10">
    <property type="entry name" value="Periplasmic binding protein-like II"/>
    <property type="match status" value="2"/>
</dbReference>
<name>A0A1G7SL43_9LACT</name>
<proteinExistence type="inferred from homology"/>
<feature type="chain" id="PRO_5011614814" description="Lipoprotein" evidence="7">
    <location>
        <begin position="25"/>
        <end position="275"/>
    </location>
</feature>
<dbReference type="STRING" id="120956.SAMN05421791_10466"/>
<dbReference type="InterPro" id="IPR004872">
    <property type="entry name" value="Lipoprotein_NlpA"/>
</dbReference>
<comment type="similarity">
    <text evidence="6">Belongs to the nlpA lipoprotein family.</text>
</comment>
<dbReference type="GO" id="GO:0016020">
    <property type="term" value="C:membrane"/>
    <property type="evidence" value="ECO:0007669"/>
    <property type="project" value="UniProtKB-SubCell"/>
</dbReference>
<organism evidence="8 9">
    <name type="scientific">Facklamia miroungae</name>
    <dbReference type="NCBI Taxonomy" id="120956"/>
    <lineage>
        <taxon>Bacteria</taxon>
        <taxon>Bacillati</taxon>
        <taxon>Bacillota</taxon>
        <taxon>Bacilli</taxon>
        <taxon>Lactobacillales</taxon>
        <taxon>Aerococcaceae</taxon>
        <taxon>Facklamia</taxon>
    </lineage>
</organism>
<dbReference type="RefSeq" id="WP_090289757.1">
    <property type="nucleotide sequence ID" value="NZ_FNCK01000004.1"/>
</dbReference>
<gene>
    <name evidence="8" type="ORF">SAMN05421791_10466</name>
</gene>
<dbReference type="EMBL" id="FNCK01000004">
    <property type="protein sequence ID" value="SDG23785.1"/>
    <property type="molecule type" value="Genomic_DNA"/>
</dbReference>
<dbReference type="PIRSF" id="PIRSF002854">
    <property type="entry name" value="MetQ"/>
    <property type="match status" value="1"/>
</dbReference>